<name>X1L7N2_9ZZZZ</name>
<proteinExistence type="predicted"/>
<comment type="caution">
    <text evidence="1">The sequence shown here is derived from an EMBL/GenBank/DDBJ whole genome shotgun (WGS) entry which is preliminary data.</text>
</comment>
<gene>
    <name evidence="1" type="ORF">S06H3_05386</name>
</gene>
<dbReference type="AlphaFoldDB" id="X1L7N2"/>
<protein>
    <submittedName>
        <fullName evidence="1">Uncharacterized protein</fullName>
    </submittedName>
</protein>
<dbReference type="EMBL" id="BARV01001990">
    <property type="protein sequence ID" value="GAI01891.1"/>
    <property type="molecule type" value="Genomic_DNA"/>
</dbReference>
<feature type="non-terminal residue" evidence="1">
    <location>
        <position position="174"/>
    </location>
</feature>
<reference evidence="1" key="1">
    <citation type="journal article" date="2014" name="Front. Microbiol.">
        <title>High frequency of phylogenetically diverse reductive dehalogenase-homologous genes in deep subseafloor sedimentary metagenomes.</title>
        <authorList>
            <person name="Kawai M."/>
            <person name="Futagami T."/>
            <person name="Toyoda A."/>
            <person name="Takaki Y."/>
            <person name="Nishi S."/>
            <person name="Hori S."/>
            <person name="Arai W."/>
            <person name="Tsubouchi T."/>
            <person name="Morono Y."/>
            <person name="Uchiyama I."/>
            <person name="Ito T."/>
            <person name="Fujiyama A."/>
            <person name="Inagaki F."/>
            <person name="Takami H."/>
        </authorList>
    </citation>
    <scope>NUCLEOTIDE SEQUENCE</scope>
    <source>
        <strain evidence="1">Expedition CK06-06</strain>
    </source>
</reference>
<accession>X1L7N2</accession>
<evidence type="ECO:0000313" key="1">
    <source>
        <dbReference type="EMBL" id="GAI01891.1"/>
    </source>
</evidence>
<sequence>MTGAMAEQYRLRPSTISVSGLTAAQELADIAETAARVETTRARYLEAVDVVVQAETYDNLVLEMAHMEPSTIAVSGLTAVEELADIAEWRERTTRTRERYVEAVEVVQAAAAPEAPEMELAGVSVQDLMNLLDVMLPEELLGLDITPGRQVGAETKGRVFYQDVWIENGKVKTI</sequence>
<organism evidence="1">
    <name type="scientific">marine sediment metagenome</name>
    <dbReference type="NCBI Taxonomy" id="412755"/>
    <lineage>
        <taxon>unclassified sequences</taxon>
        <taxon>metagenomes</taxon>
        <taxon>ecological metagenomes</taxon>
    </lineage>
</organism>